<dbReference type="OrthoDB" id="8550022at2"/>
<organism evidence="8 9">
    <name type="scientific">Oligella urethralis DNF00040</name>
    <dbReference type="NCBI Taxonomy" id="1401065"/>
    <lineage>
        <taxon>Bacteria</taxon>
        <taxon>Pseudomonadati</taxon>
        <taxon>Pseudomonadota</taxon>
        <taxon>Betaproteobacteria</taxon>
        <taxon>Burkholderiales</taxon>
        <taxon>Alcaligenaceae</taxon>
        <taxon>Oligella</taxon>
    </lineage>
</organism>
<evidence type="ECO:0000313" key="9">
    <source>
        <dbReference type="Proteomes" id="UP000029629"/>
    </source>
</evidence>
<dbReference type="EMBL" id="JRNI01000001">
    <property type="protein sequence ID" value="KGF32667.1"/>
    <property type="molecule type" value="Genomic_DNA"/>
</dbReference>
<evidence type="ECO:0000256" key="7">
    <source>
        <dbReference type="SAM" id="MobiDB-lite"/>
    </source>
</evidence>
<feature type="region of interest" description="Disordered" evidence="7">
    <location>
        <begin position="82"/>
        <end position="106"/>
    </location>
</feature>
<gene>
    <name evidence="8" type="ORF">HMPREF2130_00500</name>
</gene>
<evidence type="ECO:0000256" key="1">
    <source>
        <dbReference type="ARBA" id="ARBA00004459"/>
    </source>
</evidence>
<keyword evidence="3" id="KW-0472">Membrane</keyword>
<keyword evidence="2" id="KW-0732">Signal</keyword>
<proteinExistence type="predicted"/>
<dbReference type="RefSeq" id="WP_036556935.1">
    <property type="nucleotide sequence ID" value="NZ_JRNI01000001.1"/>
</dbReference>
<evidence type="ECO:0000256" key="3">
    <source>
        <dbReference type="ARBA" id="ARBA00023136"/>
    </source>
</evidence>
<comment type="caution">
    <text evidence="8">The sequence shown here is derived from an EMBL/GenBank/DDBJ whole genome shotgun (WGS) entry which is preliminary data.</text>
</comment>
<dbReference type="Proteomes" id="UP000029629">
    <property type="component" value="Unassembled WGS sequence"/>
</dbReference>
<accession>A0A096APW1</accession>
<evidence type="ECO:0008006" key="10">
    <source>
        <dbReference type="Google" id="ProtNLM"/>
    </source>
</evidence>
<comment type="subcellular location">
    <subcellularLocation>
        <location evidence="1">Cell outer membrane</location>
        <topology evidence="1">Lipid-anchor</topology>
    </subcellularLocation>
</comment>
<feature type="compositionally biased region" description="Polar residues" evidence="7">
    <location>
        <begin position="93"/>
        <end position="106"/>
    </location>
</feature>
<dbReference type="AlphaFoldDB" id="A0A096APW1"/>
<name>A0A096APW1_9BURK</name>
<evidence type="ECO:0000256" key="6">
    <source>
        <dbReference type="ARBA" id="ARBA00023288"/>
    </source>
</evidence>
<dbReference type="InterPro" id="IPR032831">
    <property type="entry name" value="LptM_cons"/>
</dbReference>
<dbReference type="NCBIfam" id="NF047847">
    <property type="entry name" value="SS_mature_LptM"/>
    <property type="match status" value="1"/>
</dbReference>
<evidence type="ECO:0000256" key="5">
    <source>
        <dbReference type="ARBA" id="ARBA00023237"/>
    </source>
</evidence>
<keyword evidence="5" id="KW-0998">Cell outer membrane</keyword>
<reference evidence="8 9" key="1">
    <citation type="submission" date="2014-07" db="EMBL/GenBank/DDBJ databases">
        <authorList>
            <person name="McCorrison J."/>
            <person name="Sanka R."/>
            <person name="Torralba M."/>
            <person name="Gillis M."/>
            <person name="Haft D.H."/>
            <person name="Methe B."/>
            <person name="Sutton G."/>
            <person name="Nelson K.E."/>
        </authorList>
    </citation>
    <scope>NUCLEOTIDE SEQUENCE [LARGE SCALE GENOMIC DNA]</scope>
    <source>
        <strain evidence="8 9">DNF00040</strain>
    </source>
</reference>
<sequence>MLIKLFHSDKNDLVPSGATAKKLVLVIAGALLLTACGQKTPIYLPSGAQKQAMQEREARIKARKAALKHETPEQRAAREARIEYGEQRAKAYRQSQETLSNEDTQP</sequence>
<keyword evidence="6" id="KW-0449">Lipoprotein</keyword>
<evidence type="ECO:0000313" key="8">
    <source>
        <dbReference type="EMBL" id="KGF32667.1"/>
    </source>
</evidence>
<keyword evidence="4" id="KW-0564">Palmitate</keyword>
<evidence type="ECO:0000256" key="4">
    <source>
        <dbReference type="ARBA" id="ARBA00023139"/>
    </source>
</evidence>
<keyword evidence="9" id="KW-1185">Reference proteome</keyword>
<protein>
    <recommendedName>
        <fullName evidence="10">Lipoprotein</fullName>
    </recommendedName>
</protein>
<evidence type="ECO:0000256" key="2">
    <source>
        <dbReference type="ARBA" id="ARBA00022729"/>
    </source>
</evidence>